<feature type="region of interest" description="Disordered" evidence="1">
    <location>
        <begin position="574"/>
        <end position="596"/>
    </location>
</feature>
<evidence type="ECO:0000256" key="1">
    <source>
        <dbReference type="SAM" id="MobiDB-lite"/>
    </source>
</evidence>
<dbReference type="SMART" id="SM00580">
    <property type="entry name" value="PUG"/>
    <property type="match status" value="1"/>
</dbReference>
<accession>A9NX79</accession>
<feature type="compositionally biased region" description="Acidic residues" evidence="1">
    <location>
        <begin position="407"/>
        <end position="419"/>
    </location>
</feature>
<dbReference type="InterPro" id="IPR013536">
    <property type="entry name" value="WLM_dom"/>
</dbReference>
<feature type="region of interest" description="Disordered" evidence="1">
    <location>
        <begin position="380"/>
        <end position="524"/>
    </location>
</feature>
<feature type="compositionally biased region" description="Polar residues" evidence="1">
    <location>
        <begin position="346"/>
        <end position="358"/>
    </location>
</feature>
<dbReference type="AlphaFoldDB" id="A9NX79"/>
<feature type="compositionally biased region" description="Acidic residues" evidence="1">
    <location>
        <begin position="383"/>
        <end position="392"/>
    </location>
</feature>
<dbReference type="OMA" id="RMMGVFD"/>
<dbReference type="InterPro" id="IPR036339">
    <property type="entry name" value="PUB-like_dom_sf"/>
</dbReference>
<evidence type="ECO:0000313" key="3">
    <source>
        <dbReference type="EMBL" id="ABK25240.1"/>
    </source>
</evidence>
<protein>
    <recommendedName>
        <fullName evidence="2">WLM domain-containing protein</fullName>
    </recommendedName>
</protein>
<organism evidence="3">
    <name type="scientific">Picea sitchensis</name>
    <name type="common">Sitka spruce</name>
    <name type="synonym">Pinus sitchensis</name>
    <dbReference type="NCBI Taxonomy" id="3332"/>
    <lineage>
        <taxon>Eukaryota</taxon>
        <taxon>Viridiplantae</taxon>
        <taxon>Streptophyta</taxon>
        <taxon>Embryophyta</taxon>
        <taxon>Tracheophyta</taxon>
        <taxon>Spermatophyta</taxon>
        <taxon>Pinopsida</taxon>
        <taxon>Pinidae</taxon>
        <taxon>Conifers I</taxon>
        <taxon>Pinales</taxon>
        <taxon>Pinaceae</taxon>
        <taxon>Picea</taxon>
    </lineage>
</organism>
<dbReference type="InterPro" id="IPR018997">
    <property type="entry name" value="PUB_domain"/>
</dbReference>
<dbReference type="SUPFAM" id="SSF54236">
    <property type="entry name" value="Ubiquitin-like"/>
    <property type="match status" value="1"/>
</dbReference>
<dbReference type="Gene3D" id="1.20.58.2190">
    <property type="match status" value="1"/>
</dbReference>
<evidence type="ECO:0000259" key="2">
    <source>
        <dbReference type="PROSITE" id="PS51397"/>
    </source>
</evidence>
<feature type="domain" description="WLM" evidence="2">
    <location>
        <begin position="132"/>
        <end position="325"/>
    </location>
</feature>
<dbReference type="Pfam" id="PF09409">
    <property type="entry name" value="PUB"/>
    <property type="match status" value="1"/>
</dbReference>
<proteinExistence type="evidence at transcript level"/>
<dbReference type="PANTHER" id="PTHR47796">
    <property type="entry name" value="ZINC METALLOPROTEINASE-LIKE PROTEIN"/>
    <property type="match status" value="1"/>
</dbReference>
<dbReference type="PANTHER" id="PTHR47796:SF1">
    <property type="entry name" value="OS08G0500800 PROTEIN"/>
    <property type="match status" value="1"/>
</dbReference>
<dbReference type="InterPro" id="IPR029071">
    <property type="entry name" value="Ubiquitin-like_domsf"/>
</dbReference>
<dbReference type="PROSITE" id="PS51397">
    <property type="entry name" value="WLM"/>
    <property type="match status" value="1"/>
</dbReference>
<dbReference type="EMBL" id="EF085944">
    <property type="protein sequence ID" value="ABK25240.1"/>
    <property type="molecule type" value="mRNA"/>
</dbReference>
<sequence length="800" mass="88999">MEKEAQREIKISIIWRGKTLELVEKAGSTIGELGIKLKELTNVVPDTMRLLLPRSRRSAPASLLPFSDTHSKMSLAETGIAEGRSIRMMGVFLKEVEEVSQPVMKSDQRIAGFLEEERRAKQRIANGLDIPRRLPQGPYVFCDFRTLQLPGIELNPPAEKALAIMHRLASDPGIIAIMKKHRWRVGIMTELAPVGYVGISPKCILGLNKNHGEEISLRLRTDDLKGFRKYESIKKTLLHELAHMVHSEHDANFLALDKQLNQEAIALDWTKSRSQTLSGLRQEADVDELFSSHETYSINKLGGNPLHSVVDARASAAAAAVRRLENSPPLHISSNIAQEGSKRNTIHVSGSSALSQTEDGPDPDDCSRVNKKISNATYTNIDLEQDFSEPDPDDRVMHGFMSQKPDVDEEMWEEPDPDDCQGHNAGRPKTIAEPDPDDCHGGHNISRHKMIGEPDPDDSQEGHTVGRFQYFAEPDPDYSQEDHTVGRRYKTNSEPDPDDCQEGGNIGRPKSIAEPDPDDSQESHTFGRYKTIAEPDPDDSQESHTVRGYKTIAEPDPDDCQEDDNIGAVKTMVEPDPDDCQENETMAEPDPDDILLGQPDTVDVLSRRSSDIHIFGSSYIGSNLNDGNSVTEMQHSSPDSSLNKPVTELQHGILGSRPNEPVVSDFESMQLNLEREDADLRRIQESTAATSARLQDAIQKLRSQVPPVEMASVIRTLFTILGNVMNHPNETKFRRLRKANPIFQRSIAKYEAALEVLRAVGFSEDNASNEIGITETCLVLKRNDPGLLWLARSSLEVCNA</sequence>
<dbReference type="MEROPS" id="M80.A02"/>
<feature type="compositionally biased region" description="Acidic residues" evidence="1">
    <location>
        <begin position="575"/>
        <end position="593"/>
    </location>
</feature>
<feature type="region of interest" description="Disordered" evidence="1">
    <location>
        <begin position="331"/>
        <end position="366"/>
    </location>
</feature>
<dbReference type="CDD" id="cd10463">
    <property type="entry name" value="PUB_WLM"/>
    <property type="match status" value="1"/>
</dbReference>
<dbReference type="Gene3D" id="3.10.20.90">
    <property type="entry name" value="Phosphatidylinositol 3-kinase Catalytic Subunit, Chain A, domain 1"/>
    <property type="match status" value="1"/>
</dbReference>
<name>A9NX79_PICSI</name>
<dbReference type="Pfam" id="PF08325">
    <property type="entry name" value="WLM"/>
    <property type="match status" value="1"/>
</dbReference>
<dbReference type="SUPFAM" id="SSF143503">
    <property type="entry name" value="PUG domain-like"/>
    <property type="match status" value="1"/>
</dbReference>
<reference evidence="3" key="1">
    <citation type="journal article" date="2008" name="BMC Genomics">
        <title>A conifer genomics resource of 200,000 spruce (Picea spp.) ESTs and 6,464 high-quality, sequence-finished full-length cDNAs for Sitka spruce (Picea sitchensis).</title>
        <authorList>
            <person name="Ralph S.G."/>
            <person name="Chun H.J."/>
            <person name="Kolosova N."/>
            <person name="Cooper D."/>
            <person name="Oddy C."/>
            <person name="Ritland C.E."/>
            <person name="Kirkpatrick R."/>
            <person name="Moore R."/>
            <person name="Barber S."/>
            <person name="Holt R.A."/>
            <person name="Jones S.J."/>
            <person name="Marra M.A."/>
            <person name="Douglas C.J."/>
            <person name="Ritland K."/>
            <person name="Bohlmann J."/>
        </authorList>
    </citation>
    <scope>NUCLEOTIDE SEQUENCE</scope>
    <source>
        <tissue evidence="3">Green portion of the leader tissue</tissue>
    </source>
</reference>